<dbReference type="Pfam" id="PF19054">
    <property type="entry name" value="DUF5753"/>
    <property type="match status" value="1"/>
</dbReference>
<dbReference type="PROSITE" id="PS50943">
    <property type="entry name" value="HTH_CROC1"/>
    <property type="match status" value="1"/>
</dbReference>
<feature type="domain" description="HTH cro/C1-type" evidence="1">
    <location>
        <begin position="28"/>
        <end position="81"/>
    </location>
</feature>
<dbReference type="GO" id="GO:0003677">
    <property type="term" value="F:DNA binding"/>
    <property type="evidence" value="ECO:0007669"/>
    <property type="project" value="InterPro"/>
</dbReference>
<dbReference type="RefSeq" id="WP_205047927.1">
    <property type="nucleotide sequence ID" value="NZ_CAJVAX010000017.1"/>
</dbReference>
<dbReference type="SUPFAM" id="SSF47413">
    <property type="entry name" value="lambda repressor-like DNA-binding domains"/>
    <property type="match status" value="1"/>
</dbReference>
<sequence>MADRKHAPTTAKTLNPAQSPRAMYGAELRFQRIRAGLTQSALGELLFVGTSHIARLESGERRIHPDMAKELDRILDAGGFFTRYMVAARATPFREHFADIPELETVALTIHEWEPSLVPGLLQIPAYTLAVIRGYDPVVSAEVVSKRQAARLARAEIFKNPNLPVYWAVLDEAVIRRPCGGPAVMTAQLRHICDMIRSSRIIVQIVPYSVGTHAGLGGALKLMTFEADNPVVYAPAQESGSLVDDPATVKRCSFTYDLLGAAALPPEASLTLMEAVAEEYEHASQRSGGDVA</sequence>
<dbReference type="CDD" id="cd00093">
    <property type="entry name" value="HTH_XRE"/>
    <property type="match status" value="1"/>
</dbReference>
<gene>
    <name evidence="2" type="ORF">SBRY_30365</name>
</gene>
<evidence type="ECO:0000313" key="3">
    <source>
        <dbReference type="Proteomes" id="UP001153328"/>
    </source>
</evidence>
<dbReference type="Proteomes" id="UP001153328">
    <property type="component" value="Unassembled WGS sequence"/>
</dbReference>
<reference evidence="2" key="1">
    <citation type="submission" date="2021-06" db="EMBL/GenBank/DDBJ databases">
        <authorList>
            <person name="Arsene-Ploetze F."/>
        </authorList>
    </citation>
    <scope>NUCLEOTIDE SEQUENCE</scope>
    <source>
        <strain evidence="2">SBRY1</strain>
    </source>
</reference>
<dbReference type="AlphaFoldDB" id="A0A9W4MGK8"/>
<evidence type="ECO:0000259" key="1">
    <source>
        <dbReference type="PROSITE" id="PS50943"/>
    </source>
</evidence>
<proteinExistence type="predicted"/>
<dbReference type="SMART" id="SM00530">
    <property type="entry name" value="HTH_XRE"/>
    <property type="match status" value="1"/>
</dbReference>
<accession>A0A9W4MGK8</accession>
<dbReference type="InterPro" id="IPR010982">
    <property type="entry name" value="Lambda_DNA-bd_dom_sf"/>
</dbReference>
<dbReference type="InterPro" id="IPR001387">
    <property type="entry name" value="Cro/C1-type_HTH"/>
</dbReference>
<dbReference type="InterPro" id="IPR043917">
    <property type="entry name" value="DUF5753"/>
</dbReference>
<comment type="caution">
    <text evidence="2">The sequence shown here is derived from an EMBL/GenBank/DDBJ whole genome shotgun (WGS) entry which is preliminary data.</text>
</comment>
<protein>
    <submittedName>
        <fullName evidence="2">Helix-turn-helix</fullName>
    </submittedName>
</protein>
<dbReference type="Gene3D" id="1.10.260.40">
    <property type="entry name" value="lambda repressor-like DNA-binding domains"/>
    <property type="match status" value="1"/>
</dbReference>
<dbReference type="EMBL" id="CAJVAX010000017">
    <property type="protein sequence ID" value="CAG7639804.1"/>
    <property type="molecule type" value="Genomic_DNA"/>
</dbReference>
<organism evidence="2 3">
    <name type="scientific">Actinacidiphila bryophytorum</name>
    <dbReference type="NCBI Taxonomy" id="1436133"/>
    <lineage>
        <taxon>Bacteria</taxon>
        <taxon>Bacillati</taxon>
        <taxon>Actinomycetota</taxon>
        <taxon>Actinomycetes</taxon>
        <taxon>Kitasatosporales</taxon>
        <taxon>Streptomycetaceae</taxon>
        <taxon>Actinacidiphila</taxon>
    </lineage>
</organism>
<name>A0A9W4MGK8_9ACTN</name>
<evidence type="ECO:0000313" key="2">
    <source>
        <dbReference type="EMBL" id="CAG7639804.1"/>
    </source>
</evidence>
<dbReference type="Pfam" id="PF13560">
    <property type="entry name" value="HTH_31"/>
    <property type="match status" value="1"/>
</dbReference>
<keyword evidence="3" id="KW-1185">Reference proteome</keyword>